<evidence type="ECO:0000256" key="1">
    <source>
        <dbReference type="SAM" id="Phobius"/>
    </source>
</evidence>
<keyword evidence="1" id="KW-0472">Membrane</keyword>
<dbReference type="InterPro" id="IPR003599">
    <property type="entry name" value="Ig_sub"/>
</dbReference>
<keyword evidence="5" id="KW-1185">Reference proteome</keyword>
<keyword evidence="1" id="KW-1133">Transmembrane helix</keyword>
<feature type="signal peptide" evidence="2">
    <location>
        <begin position="1"/>
        <end position="25"/>
    </location>
</feature>
<dbReference type="PANTHER" id="PTHR21063:SF4">
    <property type="entry name" value="CD48 ANTIGEN-RELATED"/>
    <property type="match status" value="1"/>
</dbReference>
<gene>
    <name evidence="4" type="ORF">ABG768_001676</name>
</gene>
<dbReference type="SMART" id="SM00409">
    <property type="entry name" value="IG"/>
    <property type="match status" value="2"/>
</dbReference>
<reference evidence="4 5" key="1">
    <citation type="submission" date="2024-05" db="EMBL/GenBank/DDBJ databases">
        <title>A high-quality chromosomal-level genome assembly of Topmouth culter (Culter alburnus).</title>
        <authorList>
            <person name="Zhao H."/>
        </authorList>
    </citation>
    <scope>NUCLEOTIDE SEQUENCE [LARGE SCALE GENOMIC DNA]</scope>
    <source>
        <strain evidence="4">CATC2023</strain>
        <tissue evidence="4">Muscle</tissue>
    </source>
</reference>
<evidence type="ECO:0000313" key="4">
    <source>
        <dbReference type="EMBL" id="KAK9967269.1"/>
    </source>
</evidence>
<dbReference type="EMBL" id="JAWDJR010000010">
    <property type="protein sequence ID" value="KAK9967269.1"/>
    <property type="molecule type" value="Genomic_DNA"/>
</dbReference>
<protein>
    <recommendedName>
        <fullName evidence="3">Ig-like domain-containing protein</fullName>
    </recommendedName>
</protein>
<comment type="caution">
    <text evidence="4">The sequence shown here is derived from an EMBL/GenBank/DDBJ whole genome shotgun (WGS) entry which is preliminary data.</text>
</comment>
<dbReference type="AlphaFoldDB" id="A0AAW2A0Z9"/>
<accession>A0AAW2A0Z9</accession>
<organism evidence="4 5">
    <name type="scientific">Culter alburnus</name>
    <name type="common">Topmouth culter</name>
    <dbReference type="NCBI Taxonomy" id="194366"/>
    <lineage>
        <taxon>Eukaryota</taxon>
        <taxon>Metazoa</taxon>
        <taxon>Chordata</taxon>
        <taxon>Craniata</taxon>
        <taxon>Vertebrata</taxon>
        <taxon>Euteleostomi</taxon>
        <taxon>Actinopterygii</taxon>
        <taxon>Neopterygii</taxon>
        <taxon>Teleostei</taxon>
        <taxon>Ostariophysi</taxon>
        <taxon>Cypriniformes</taxon>
        <taxon>Xenocyprididae</taxon>
        <taxon>Xenocypridinae</taxon>
        <taxon>Culter</taxon>
    </lineage>
</organism>
<evidence type="ECO:0000259" key="3">
    <source>
        <dbReference type="PROSITE" id="PS50835"/>
    </source>
</evidence>
<dbReference type="InterPro" id="IPR013106">
    <property type="entry name" value="Ig_V-set"/>
</dbReference>
<dbReference type="Gene3D" id="2.60.40.10">
    <property type="entry name" value="Immunoglobulins"/>
    <property type="match status" value="2"/>
</dbReference>
<dbReference type="PANTHER" id="PTHR21063">
    <property type="entry name" value="LFA-3"/>
    <property type="match status" value="1"/>
</dbReference>
<keyword evidence="2" id="KW-0732">Signal</keyword>
<sequence>MILLFAVLSDFFVILFHSLKCSVSGVDTIKVSVKEGDSVTLNTGVTVTQKDRIRCFFNDNRIAEIIGGQSKIYTDVQFTERFRDRLKLDHQTGSLTIMNTRKADAGLYNLEIIFNGSSISFKIFIVDVTGVPAAQRDEQTKSVKEGESVTLDPGATKNPKDLLTWHFNEILVIANIAGDQSKICTDVQCEERFRDRLKLDNQTGSLTIMNTRTTDSGEYKLKITSSHISIQRRRRSATITSGKSFSVSVIAVPDPGLSSGAVAGIAVAGVLLAVAVTAGVVYCRRRILTAVPQNEDDGL</sequence>
<evidence type="ECO:0000313" key="5">
    <source>
        <dbReference type="Proteomes" id="UP001479290"/>
    </source>
</evidence>
<proteinExistence type="predicted"/>
<name>A0AAW2A0Z9_CULAL</name>
<dbReference type="Proteomes" id="UP001479290">
    <property type="component" value="Unassembled WGS sequence"/>
</dbReference>
<dbReference type="InterPro" id="IPR013783">
    <property type="entry name" value="Ig-like_fold"/>
</dbReference>
<dbReference type="PROSITE" id="PS50835">
    <property type="entry name" value="IG_LIKE"/>
    <property type="match status" value="1"/>
</dbReference>
<dbReference type="InterPro" id="IPR036179">
    <property type="entry name" value="Ig-like_dom_sf"/>
</dbReference>
<feature type="transmembrane region" description="Helical" evidence="1">
    <location>
        <begin position="261"/>
        <end position="283"/>
    </location>
</feature>
<keyword evidence="1" id="KW-0812">Transmembrane</keyword>
<dbReference type="SUPFAM" id="SSF48726">
    <property type="entry name" value="Immunoglobulin"/>
    <property type="match status" value="2"/>
</dbReference>
<evidence type="ECO:0000256" key="2">
    <source>
        <dbReference type="SAM" id="SignalP"/>
    </source>
</evidence>
<feature type="chain" id="PRO_5043531077" description="Ig-like domain-containing protein" evidence="2">
    <location>
        <begin position="26"/>
        <end position="299"/>
    </location>
</feature>
<dbReference type="Pfam" id="PF07686">
    <property type="entry name" value="V-set"/>
    <property type="match status" value="1"/>
</dbReference>
<dbReference type="InterPro" id="IPR007110">
    <property type="entry name" value="Ig-like_dom"/>
</dbReference>
<feature type="domain" description="Ig-like" evidence="3">
    <location>
        <begin position="132"/>
        <end position="240"/>
    </location>
</feature>